<proteinExistence type="predicted"/>
<name>A0A0F9PTG3_9ZZZZ</name>
<dbReference type="AlphaFoldDB" id="A0A0F9PTG3"/>
<gene>
    <name evidence="1" type="ORF">LCGC14_1177880</name>
</gene>
<comment type="caution">
    <text evidence="1">The sequence shown here is derived from an EMBL/GenBank/DDBJ whole genome shotgun (WGS) entry which is preliminary data.</text>
</comment>
<evidence type="ECO:0000313" key="1">
    <source>
        <dbReference type="EMBL" id="KKM96467.1"/>
    </source>
</evidence>
<sequence>MSPDLIQFGVAGLMFAIAWKVLDKVPGFTNGAHKTTQALVDLSRTMKKLAEHSAEQAGYLRELHEAHLGYDSRRPDNSYRWHNSAAREADIEETRQLVGEVHGQVVKNG</sequence>
<protein>
    <submittedName>
        <fullName evidence="1">Uncharacterized protein</fullName>
    </submittedName>
</protein>
<reference evidence="1" key="1">
    <citation type="journal article" date="2015" name="Nature">
        <title>Complex archaea that bridge the gap between prokaryotes and eukaryotes.</title>
        <authorList>
            <person name="Spang A."/>
            <person name="Saw J.H."/>
            <person name="Jorgensen S.L."/>
            <person name="Zaremba-Niedzwiedzka K."/>
            <person name="Martijn J."/>
            <person name="Lind A.E."/>
            <person name="van Eijk R."/>
            <person name="Schleper C."/>
            <person name="Guy L."/>
            <person name="Ettema T.J."/>
        </authorList>
    </citation>
    <scope>NUCLEOTIDE SEQUENCE</scope>
</reference>
<dbReference type="EMBL" id="LAZR01005878">
    <property type="protein sequence ID" value="KKM96467.1"/>
    <property type="molecule type" value="Genomic_DNA"/>
</dbReference>
<organism evidence="1">
    <name type="scientific">marine sediment metagenome</name>
    <dbReference type="NCBI Taxonomy" id="412755"/>
    <lineage>
        <taxon>unclassified sequences</taxon>
        <taxon>metagenomes</taxon>
        <taxon>ecological metagenomes</taxon>
    </lineage>
</organism>
<accession>A0A0F9PTG3</accession>